<evidence type="ECO:0000256" key="5">
    <source>
        <dbReference type="SAM" id="Phobius"/>
    </source>
</evidence>
<accession>A0A9D4Q9C3</accession>
<keyword evidence="2 5" id="KW-0812">Transmembrane</keyword>
<evidence type="ECO:0000256" key="4">
    <source>
        <dbReference type="ARBA" id="ARBA00023136"/>
    </source>
</evidence>
<dbReference type="Proteomes" id="UP000821837">
    <property type="component" value="Unassembled WGS sequence"/>
</dbReference>
<comment type="caution">
    <text evidence="7">The sequence shown here is derived from an EMBL/GenBank/DDBJ whole genome shotgun (WGS) entry which is preliminary data.</text>
</comment>
<reference evidence="7" key="1">
    <citation type="journal article" date="2020" name="Cell">
        <title>Large-Scale Comparative Analyses of Tick Genomes Elucidate Their Genetic Diversity and Vector Capacities.</title>
        <authorList>
            <consortium name="Tick Genome and Microbiome Consortium (TIGMIC)"/>
            <person name="Jia N."/>
            <person name="Wang J."/>
            <person name="Shi W."/>
            <person name="Du L."/>
            <person name="Sun Y."/>
            <person name="Zhan W."/>
            <person name="Jiang J.F."/>
            <person name="Wang Q."/>
            <person name="Zhang B."/>
            <person name="Ji P."/>
            <person name="Bell-Sakyi L."/>
            <person name="Cui X.M."/>
            <person name="Yuan T.T."/>
            <person name="Jiang B.G."/>
            <person name="Yang W.F."/>
            <person name="Lam T.T."/>
            <person name="Chang Q.C."/>
            <person name="Ding S.J."/>
            <person name="Wang X.J."/>
            <person name="Zhu J.G."/>
            <person name="Ruan X.D."/>
            <person name="Zhao L."/>
            <person name="Wei J.T."/>
            <person name="Ye R.Z."/>
            <person name="Que T.C."/>
            <person name="Du C.H."/>
            <person name="Zhou Y.H."/>
            <person name="Cheng J.X."/>
            <person name="Dai P.F."/>
            <person name="Guo W.B."/>
            <person name="Han X.H."/>
            <person name="Huang E.J."/>
            <person name="Li L.F."/>
            <person name="Wei W."/>
            <person name="Gao Y.C."/>
            <person name="Liu J.Z."/>
            <person name="Shao H.Z."/>
            <person name="Wang X."/>
            <person name="Wang C.C."/>
            <person name="Yang T.C."/>
            <person name="Huo Q.B."/>
            <person name="Li W."/>
            <person name="Chen H.Y."/>
            <person name="Chen S.E."/>
            <person name="Zhou L.G."/>
            <person name="Ni X.B."/>
            <person name="Tian J.H."/>
            <person name="Sheng Y."/>
            <person name="Liu T."/>
            <person name="Pan Y.S."/>
            <person name="Xia L.Y."/>
            <person name="Li J."/>
            <person name="Zhao F."/>
            <person name="Cao W.C."/>
        </authorList>
    </citation>
    <scope>NUCLEOTIDE SEQUENCE</scope>
    <source>
        <strain evidence="7">Rsan-2018</strain>
    </source>
</reference>
<evidence type="ECO:0000256" key="1">
    <source>
        <dbReference type="ARBA" id="ARBA00004141"/>
    </source>
</evidence>
<evidence type="ECO:0000259" key="6">
    <source>
        <dbReference type="PROSITE" id="PS50850"/>
    </source>
</evidence>
<evidence type="ECO:0000313" key="7">
    <source>
        <dbReference type="EMBL" id="KAH7969713.1"/>
    </source>
</evidence>
<dbReference type="Gene3D" id="1.20.1250.20">
    <property type="entry name" value="MFS general substrate transporter like domains"/>
    <property type="match status" value="1"/>
</dbReference>
<gene>
    <name evidence="7" type="ORF">HPB52_021681</name>
</gene>
<feature type="transmembrane region" description="Helical" evidence="5">
    <location>
        <begin position="49"/>
        <end position="70"/>
    </location>
</feature>
<proteinExistence type="predicted"/>
<evidence type="ECO:0000256" key="2">
    <source>
        <dbReference type="ARBA" id="ARBA00022692"/>
    </source>
</evidence>
<name>A0A9D4Q9C3_RHISA</name>
<dbReference type="PROSITE" id="PS50850">
    <property type="entry name" value="MFS"/>
    <property type="match status" value="1"/>
</dbReference>
<dbReference type="GO" id="GO:0016020">
    <property type="term" value="C:membrane"/>
    <property type="evidence" value="ECO:0007669"/>
    <property type="project" value="UniProtKB-SubCell"/>
</dbReference>
<dbReference type="PANTHER" id="PTHR11662">
    <property type="entry name" value="SOLUTE CARRIER FAMILY 17"/>
    <property type="match status" value="1"/>
</dbReference>
<dbReference type="Pfam" id="PF07690">
    <property type="entry name" value="MFS_1"/>
    <property type="match status" value="1"/>
</dbReference>
<keyword evidence="8" id="KW-1185">Reference proteome</keyword>
<dbReference type="GO" id="GO:0022857">
    <property type="term" value="F:transmembrane transporter activity"/>
    <property type="evidence" value="ECO:0007669"/>
    <property type="project" value="InterPro"/>
</dbReference>
<feature type="transmembrane region" description="Helical" evidence="5">
    <location>
        <begin position="77"/>
        <end position="97"/>
    </location>
</feature>
<feature type="transmembrane region" description="Helical" evidence="5">
    <location>
        <begin position="17"/>
        <end position="37"/>
    </location>
</feature>
<dbReference type="GO" id="GO:0006820">
    <property type="term" value="P:monoatomic anion transport"/>
    <property type="evidence" value="ECO:0007669"/>
    <property type="project" value="TreeGrafter"/>
</dbReference>
<dbReference type="AlphaFoldDB" id="A0A9D4Q9C3"/>
<dbReference type="InterPro" id="IPR036259">
    <property type="entry name" value="MFS_trans_sf"/>
</dbReference>
<organism evidence="7 8">
    <name type="scientific">Rhipicephalus sanguineus</name>
    <name type="common">Brown dog tick</name>
    <name type="synonym">Ixodes sanguineus</name>
    <dbReference type="NCBI Taxonomy" id="34632"/>
    <lineage>
        <taxon>Eukaryota</taxon>
        <taxon>Metazoa</taxon>
        <taxon>Ecdysozoa</taxon>
        <taxon>Arthropoda</taxon>
        <taxon>Chelicerata</taxon>
        <taxon>Arachnida</taxon>
        <taxon>Acari</taxon>
        <taxon>Parasitiformes</taxon>
        <taxon>Ixodida</taxon>
        <taxon>Ixodoidea</taxon>
        <taxon>Ixodidae</taxon>
        <taxon>Rhipicephalinae</taxon>
        <taxon>Rhipicephalus</taxon>
        <taxon>Rhipicephalus</taxon>
    </lineage>
</organism>
<feature type="domain" description="Major facilitator superfamily (MFS) profile" evidence="6">
    <location>
        <begin position="1"/>
        <end position="231"/>
    </location>
</feature>
<protein>
    <recommendedName>
        <fullName evidence="6">Major facilitator superfamily (MFS) profile domain-containing protein</fullName>
    </recommendedName>
</protein>
<comment type="subcellular location">
    <subcellularLocation>
        <location evidence="1">Membrane</location>
        <topology evidence="1">Multi-pass membrane protein</topology>
    </subcellularLocation>
</comment>
<evidence type="ECO:0000313" key="8">
    <source>
        <dbReference type="Proteomes" id="UP000821837"/>
    </source>
</evidence>
<keyword evidence="3 5" id="KW-1133">Transmembrane helix</keyword>
<dbReference type="VEuPathDB" id="VectorBase:RSAN_035763"/>
<reference evidence="7" key="2">
    <citation type="submission" date="2021-09" db="EMBL/GenBank/DDBJ databases">
        <authorList>
            <person name="Jia N."/>
            <person name="Wang J."/>
            <person name="Shi W."/>
            <person name="Du L."/>
            <person name="Sun Y."/>
            <person name="Zhan W."/>
            <person name="Jiang J."/>
            <person name="Wang Q."/>
            <person name="Zhang B."/>
            <person name="Ji P."/>
            <person name="Sakyi L.B."/>
            <person name="Cui X."/>
            <person name="Yuan T."/>
            <person name="Jiang B."/>
            <person name="Yang W."/>
            <person name="Lam T.T.-Y."/>
            <person name="Chang Q."/>
            <person name="Ding S."/>
            <person name="Wang X."/>
            <person name="Zhu J."/>
            <person name="Ruan X."/>
            <person name="Zhao L."/>
            <person name="Wei J."/>
            <person name="Que T."/>
            <person name="Du C."/>
            <person name="Cheng J."/>
            <person name="Dai P."/>
            <person name="Han X."/>
            <person name="Huang E."/>
            <person name="Gao Y."/>
            <person name="Liu J."/>
            <person name="Shao H."/>
            <person name="Ye R."/>
            <person name="Li L."/>
            <person name="Wei W."/>
            <person name="Wang X."/>
            <person name="Wang C."/>
            <person name="Huo Q."/>
            <person name="Li W."/>
            <person name="Guo W."/>
            <person name="Chen H."/>
            <person name="Chen S."/>
            <person name="Zhou L."/>
            <person name="Zhou L."/>
            <person name="Ni X."/>
            <person name="Tian J."/>
            <person name="Zhou Y."/>
            <person name="Sheng Y."/>
            <person name="Liu T."/>
            <person name="Pan Y."/>
            <person name="Xia L."/>
            <person name="Li J."/>
            <person name="Zhao F."/>
            <person name="Cao W."/>
        </authorList>
    </citation>
    <scope>NUCLEOTIDE SEQUENCE</scope>
    <source>
        <strain evidence="7">Rsan-2018</strain>
        <tissue evidence="7">Larvae</tissue>
    </source>
</reference>
<dbReference type="EMBL" id="JABSTV010001248">
    <property type="protein sequence ID" value="KAH7969713.1"/>
    <property type="molecule type" value="Genomic_DNA"/>
</dbReference>
<evidence type="ECO:0000256" key="3">
    <source>
        <dbReference type="ARBA" id="ARBA00022989"/>
    </source>
</evidence>
<dbReference type="PANTHER" id="PTHR11662:SF399">
    <property type="entry name" value="FI19708P1-RELATED"/>
    <property type="match status" value="1"/>
</dbReference>
<keyword evidence="4 5" id="KW-0472">Membrane</keyword>
<dbReference type="InterPro" id="IPR011701">
    <property type="entry name" value="MFS"/>
</dbReference>
<dbReference type="SUPFAM" id="SSF103473">
    <property type="entry name" value="MFS general substrate transporter"/>
    <property type="match status" value="1"/>
</dbReference>
<sequence>MPQVLGGRLAERFSAKWTLLAGLLTSSALTSATPWIATLGVAPLVAHRIILGFVHGLSMPSSVALVARWAPRRERSTFVALVFCGRYMGIVVATLLFGHLSSMSVAGGWPFAFYMSVVCSGRGSSCRTTRLKRATMPNSTPKFATKYKFGGRTKKRKVYNFQKKRRSPSEDVDGSLPPVPSAPEDADCGLGLAGESGSDSDHVRQMFRRDTVMLDLLKIEKDAEVKLRNLA</sequence>
<feature type="transmembrane region" description="Helical" evidence="5">
    <location>
        <begin position="103"/>
        <end position="123"/>
    </location>
</feature>
<dbReference type="InterPro" id="IPR020846">
    <property type="entry name" value="MFS_dom"/>
</dbReference>
<dbReference type="InterPro" id="IPR050382">
    <property type="entry name" value="MFS_Na/Anion_cotransporter"/>
</dbReference>